<keyword evidence="6" id="KW-0411">Iron-sulfur</keyword>
<dbReference type="InterPro" id="IPR017896">
    <property type="entry name" value="4Fe4S_Fe-S-bd"/>
</dbReference>
<name>H5SNL8_9BACT</name>
<feature type="domain" description="4Fe-4S ferredoxin-type" evidence="7">
    <location>
        <begin position="60"/>
        <end position="90"/>
    </location>
</feature>
<dbReference type="AlphaFoldDB" id="H5SNL8"/>
<reference evidence="8" key="2">
    <citation type="journal article" date="2012" name="PLoS ONE">
        <title>A Deeply Branching Thermophilic Bacterium with an Ancient Acetyl-CoA Pathway Dominates a Subsurface Ecosystem.</title>
        <authorList>
            <person name="Takami H."/>
            <person name="Noguchi H."/>
            <person name="Takaki Y."/>
            <person name="Uchiyama I."/>
            <person name="Toyoda A."/>
            <person name="Nishi S."/>
            <person name="Chee G.-J."/>
            <person name="Arai W."/>
            <person name="Nunoura T."/>
            <person name="Itoh T."/>
            <person name="Hattori M."/>
            <person name="Takai K."/>
        </authorList>
    </citation>
    <scope>NUCLEOTIDE SEQUENCE</scope>
</reference>
<comment type="cofactor">
    <cofactor evidence="1">
        <name>[4Fe-4S] cluster</name>
        <dbReference type="ChEBI" id="CHEBI:49883"/>
    </cofactor>
</comment>
<dbReference type="EMBL" id="AP011783">
    <property type="protein sequence ID" value="BAL57754.1"/>
    <property type="molecule type" value="Genomic_DNA"/>
</dbReference>
<evidence type="ECO:0000313" key="8">
    <source>
        <dbReference type="EMBL" id="BAL57754.1"/>
    </source>
</evidence>
<dbReference type="PROSITE" id="PS00198">
    <property type="entry name" value="4FE4S_FER_1"/>
    <property type="match status" value="1"/>
</dbReference>
<dbReference type="GO" id="GO:0016625">
    <property type="term" value="F:oxidoreductase activity, acting on the aldehyde or oxo group of donors, iron-sulfur protein as acceptor"/>
    <property type="evidence" value="ECO:0007669"/>
    <property type="project" value="InterPro"/>
</dbReference>
<proteinExistence type="predicted"/>
<dbReference type="PROSITE" id="PS51379">
    <property type="entry name" value="4FE4S_FER_2"/>
    <property type="match status" value="2"/>
</dbReference>
<dbReference type="SUPFAM" id="SSF54862">
    <property type="entry name" value="4Fe-4S ferredoxins"/>
    <property type="match status" value="1"/>
</dbReference>
<reference evidence="8" key="1">
    <citation type="journal article" date="2005" name="Environ. Microbiol.">
        <title>Genetic and functional properties of uncultivated thermophilic crenarchaeotes from a subsurface gold mine as revealed by analysis of genome fragments.</title>
        <authorList>
            <person name="Nunoura T."/>
            <person name="Hirayama H."/>
            <person name="Takami H."/>
            <person name="Oida H."/>
            <person name="Nishi S."/>
            <person name="Shimamura S."/>
            <person name="Suzuki Y."/>
            <person name="Inagaki F."/>
            <person name="Takai K."/>
            <person name="Nealson K.H."/>
            <person name="Horikoshi K."/>
        </authorList>
    </citation>
    <scope>NUCLEOTIDE SEQUENCE</scope>
</reference>
<keyword evidence="5" id="KW-0408">Iron</keyword>
<sequence length="108" mass="11762">MKRYQELPIGGVIPGGATPQLVQTGGWRAGKKPLFNEKLCVNCLLCWVHCPEATIVVERAQMRGISYDHCKGCGICSQACPTGAIVMVAETNDELQTRQQKLGEEVCV</sequence>
<evidence type="ECO:0000256" key="4">
    <source>
        <dbReference type="ARBA" id="ARBA00022737"/>
    </source>
</evidence>
<keyword evidence="2" id="KW-0004">4Fe-4S</keyword>
<dbReference type="PANTHER" id="PTHR43724">
    <property type="entry name" value="PYRUVATE SYNTHASE SUBUNIT PORD"/>
    <property type="match status" value="1"/>
</dbReference>
<accession>H5SNL8</accession>
<evidence type="ECO:0000256" key="3">
    <source>
        <dbReference type="ARBA" id="ARBA00022723"/>
    </source>
</evidence>
<evidence type="ECO:0000259" key="7">
    <source>
        <dbReference type="PROSITE" id="PS51379"/>
    </source>
</evidence>
<evidence type="ECO:0000256" key="2">
    <source>
        <dbReference type="ARBA" id="ARBA00022485"/>
    </source>
</evidence>
<evidence type="ECO:0000256" key="1">
    <source>
        <dbReference type="ARBA" id="ARBA00001966"/>
    </source>
</evidence>
<evidence type="ECO:0000256" key="5">
    <source>
        <dbReference type="ARBA" id="ARBA00023004"/>
    </source>
</evidence>
<dbReference type="GO" id="GO:0051539">
    <property type="term" value="F:4 iron, 4 sulfur cluster binding"/>
    <property type="evidence" value="ECO:0007669"/>
    <property type="project" value="UniProtKB-KW"/>
</dbReference>
<dbReference type="PANTHER" id="PTHR43724:SF1">
    <property type="entry name" value="PYRUVATE SYNTHASE SUBUNIT PORD"/>
    <property type="match status" value="1"/>
</dbReference>
<keyword evidence="8" id="KW-0670">Pyruvate</keyword>
<keyword evidence="4" id="KW-0677">Repeat</keyword>
<dbReference type="GO" id="GO:0046872">
    <property type="term" value="F:metal ion binding"/>
    <property type="evidence" value="ECO:0007669"/>
    <property type="project" value="UniProtKB-KW"/>
</dbReference>
<keyword evidence="3" id="KW-0479">Metal-binding</keyword>
<organism evidence="8">
    <name type="scientific">uncultured Acetothermia bacterium</name>
    <dbReference type="NCBI Taxonomy" id="236499"/>
    <lineage>
        <taxon>Bacteria</taxon>
        <taxon>Candidatus Bipolaricaulota</taxon>
        <taxon>environmental samples</taxon>
    </lineage>
</organism>
<gene>
    <name evidence="8" type="ORF">HGMM_F52D02C33</name>
</gene>
<dbReference type="InterPro" id="IPR017900">
    <property type="entry name" value="4Fe4S_Fe_S_CS"/>
</dbReference>
<evidence type="ECO:0000256" key="6">
    <source>
        <dbReference type="ARBA" id="ARBA00023014"/>
    </source>
</evidence>
<dbReference type="Gene3D" id="3.30.70.20">
    <property type="match status" value="1"/>
</dbReference>
<feature type="domain" description="4Fe-4S ferredoxin-type" evidence="7">
    <location>
        <begin position="31"/>
        <end position="59"/>
    </location>
</feature>
<protein>
    <submittedName>
        <fullName evidence="8">Pyruvate ferredoxin oxidoreductase, delta subunit</fullName>
    </submittedName>
</protein>
<dbReference type="NCBIfam" id="TIGR02179">
    <property type="entry name" value="PorD_KorD"/>
    <property type="match status" value="1"/>
</dbReference>
<dbReference type="InterPro" id="IPR011898">
    <property type="entry name" value="PorD_KorD"/>
</dbReference>
<dbReference type="Pfam" id="PF14697">
    <property type="entry name" value="Fer4_21"/>
    <property type="match status" value="1"/>
</dbReference>